<evidence type="ECO:0000313" key="4">
    <source>
        <dbReference type="Proteomes" id="UP000005666"/>
    </source>
</evidence>
<dbReference type="EMBL" id="HE612867">
    <property type="protein sequence ID" value="CCE65548.1"/>
    <property type="molecule type" value="Genomic_DNA"/>
</dbReference>
<keyword evidence="2" id="KW-0472">Membrane</keyword>
<proteinExistence type="predicted"/>
<sequence>MLGYTRLNTLLRYQTRNYRLKRTTPASHIFRSNQVNDNAIINKQTNTNFKPEEISKLNFKGLGLEHLNTSSLKDGFESALVLDYLNFTKSPYNRSSKNLNKLKKHLQDTTDEKKKFNLLFDFLLEESNIEINQHQKLGIEGSQLERLDNQKMIIENEKEDPTAIFQELIMSKEKEDPNLKSFANFKFVLYLLDKLEQNFQKTTFQDIPITIPQLVNAFETAKLLPIDTLRSKGIYLTGNLLYASNKVRLDPVNESFYINALVNYGKFKKAYSLFASYKDKCSERWWYELGLMLFLTSNSLKKFDRLLVEFDSKFNESTYLSPKVLVFGIKKKVYIHDTKSTVFLTNRFINMINEFGYKGLRDKDDLNSKKSRFFRSEDQAYEFLNEKQLLSIYDIVKVLSYLTYKQNIPIAYKILNALITSNKVDNINLKYLIKSTRMNLLASPSEFVEELRRAYKRDANCKTDSFAKFQILLKETQKELNINNNFPELLYEDFKSLVKHPALNQLIFEFVTETEKNDHLSQSKQLYELIKYLLSNNEYNKAILLLKKMELKYSEYRQSNMSTTNDNNNDKFLNAHHYALLLEYFYLKCRKGDKAKVEKYSAKISEIIDNLEKNEIPINCTFLAKLLKFYTDNRDFNNCFQIINQSLAAKLEKMNETHRFSTFYERRVITKNLYIEICKAYLRYYRVLIAHKEYAAPKSNIFSWNSMVLKLKSQTFIHPQFSHRQLFSIMTEGDTLLFDQILYKLFIRLFIIAGDWPGLIGAIYYISEKYGLKLTMDSKEYILKGLETVYIEKLSGYKTGDSGILNNERVTQATIKVRQMIKSDKLLWRPKQQSFSNDSIIEEILCCMKFIDNDIESWRKNLELTFQEFSIEETNITKLIKRVNS</sequence>
<keyword evidence="2" id="KW-0812">Transmembrane</keyword>
<organism evidence="3 4">
    <name type="scientific">Tetrapisispora phaffii (strain ATCC 24235 / CBS 4417 / NBRC 1672 / NRRL Y-8282 / UCD 70-5)</name>
    <name type="common">Yeast</name>
    <name type="synonym">Fabospora phaffii</name>
    <dbReference type="NCBI Taxonomy" id="1071381"/>
    <lineage>
        <taxon>Eukaryota</taxon>
        <taxon>Fungi</taxon>
        <taxon>Dikarya</taxon>
        <taxon>Ascomycota</taxon>
        <taxon>Saccharomycotina</taxon>
        <taxon>Saccharomycetes</taxon>
        <taxon>Saccharomycetales</taxon>
        <taxon>Saccharomycetaceae</taxon>
        <taxon>Tetrapisispora</taxon>
    </lineage>
</organism>
<dbReference type="Proteomes" id="UP000005666">
    <property type="component" value="Chromosome 12"/>
</dbReference>
<dbReference type="AlphaFoldDB" id="G8C070"/>
<protein>
    <submittedName>
        <fullName evidence="3">Uncharacterized protein</fullName>
    </submittedName>
</protein>
<accession>G8C070</accession>
<keyword evidence="2" id="KW-1133">Transmembrane helix</keyword>
<keyword evidence="4" id="KW-1185">Reference proteome</keyword>
<dbReference type="KEGG" id="tpf:TPHA_0L01960"/>
<name>G8C070_TETPH</name>
<dbReference type="GeneID" id="11531784"/>
<dbReference type="eggNOG" id="ENOG502QQPQ">
    <property type="taxonomic scope" value="Eukaryota"/>
</dbReference>
<evidence type="ECO:0000256" key="2">
    <source>
        <dbReference type="SAM" id="Phobius"/>
    </source>
</evidence>
<feature type="coiled-coil region" evidence="1">
    <location>
        <begin position="92"/>
        <end position="119"/>
    </location>
</feature>
<keyword evidence="1" id="KW-0175">Coiled coil</keyword>
<evidence type="ECO:0000256" key="1">
    <source>
        <dbReference type="SAM" id="Coils"/>
    </source>
</evidence>
<gene>
    <name evidence="3" type="primary">TPHA0L01960</name>
    <name evidence="3" type="ordered locus">TPHA_0L01960</name>
</gene>
<evidence type="ECO:0000313" key="3">
    <source>
        <dbReference type="EMBL" id="CCE65548.1"/>
    </source>
</evidence>
<dbReference type="RefSeq" id="XP_003687982.1">
    <property type="nucleotide sequence ID" value="XM_003687934.1"/>
</dbReference>
<dbReference type="HOGENOM" id="CLU_327620_0_0_1"/>
<dbReference type="OrthoDB" id="185373at2759"/>
<feature type="transmembrane region" description="Helical" evidence="2">
    <location>
        <begin position="745"/>
        <end position="766"/>
    </location>
</feature>
<reference evidence="3 4" key="1">
    <citation type="journal article" date="2011" name="Proc. Natl. Acad. Sci. U.S.A.">
        <title>Evolutionary erosion of yeast sex chromosomes by mating-type switching accidents.</title>
        <authorList>
            <person name="Gordon J.L."/>
            <person name="Armisen D."/>
            <person name="Proux-Wera E."/>
            <person name="Oheigeartaigh S.S."/>
            <person name="Byrne K.P."/>
            <person name="Wolfe K.H."/>
        </authorList>
    </citation>
    <scope>NUCLEOTIDE SEQUENCE [LARGE SCALE GENOMIC DNA]</scope>
    <source>
        <strain evidence="4">ATCC 24235 / CBS 4417 / NBRC 1672 / NRRL Y-8282 / UCD 70-5</strain>
    </source>
</reference>
<dbReference type="OMA" id="VRMDPIN"/>